<dbReference type="Pfam" id="PF00665">
    <property type="entry name" value="rve"/>
    <property type="match status" value="1"/>
</dbReference>
<proteinExistence type="predicted"/>
<dbReference type="EMBL" id="JBHUIO010000022">
    <property type="protein sequence ID" value="MFD2172301.1"/>
    <property type="molecule type" value="Genomic_DNA"/>
</dbReference>
<dbReference type="PANTHER" id="PTHR35004:SF6">
    <property type="entry name" value="TRANSPOSASE"/>
    <property type="match status" value="1"/>
</dbReference>
<evidence type="ECO:0000313" key="3">
    <source>
        <dbReference type="Proteomes" id="UP001597343"/>
    </source>
</evidence>
<dbReference type="RefSeq" id="WP_386049690.1">
    <property type="nucleotide sequence ID" value="NZ_JBHUIO010000022.1"/>
</dbReference>
<accession>A0ABW5A431</accession>
<dbReference type="NCBIfam" id="NF033546">
    <property type="entry name" value="transpos_IS21"/>
    <property type="match status" value="1"/>
</dbReference>
<organism evidence="2 3">
    <name type="scientific">Tumebacillus lipolyticus</name>
    <dbReference type="NCBI Taxonomy" id="1280370"/>
    <lineage>
        <taxon>Bacteria</taxon>
        <taxon>Bacillati</taxon>
        <taxon>Bacillota</taxon>
        <taxon>Bacilli</taxon>
        <taxon>Bacillales</taxon>
        <taxon>Alicyclobacillaceae</taxon>
        <taxon>Tumebacillus</taxon>
    </lineage>
</organism>
<evidence type="ECO:0000313" key="2">
    <source>
        <dbReference type="EMBL" id="MFD2172301.1"/>
    </source>
</evidence>
<dbReference type="InterPro" id="IPR036397">
    <property type="entry name" value="RNaseH_sf"/>
</dbReference>
<sequence>MNAVVIWDEIRAAGYTGGITRLRDFKRPLRPLVASKATVRFETPPGRQAQVDWGESQANWNGKKKRLYAFVMVLGYSQMMYVEFTEDQRLETLIGCHERAMRYFGGITETCLYDNLKTVVSGIDGRTKRSCLESPFAQFASHYDFLLRRCHPYRARTKGKVENGVDYVTKTFGRGFRHSRIFNISMNKRYTG</sequence>
<feature type="domain" description="Integrase catalytic" evidence="1">
    <location>
        <begin position="40"/>
        <end position="192"/>
    </location>
</feature>
<dbReference type="InterPro" id="IPR012337">
    <property type="entry name" value="RNaseH-like_sf"/>
</dbReference>
<dbReference type="PROSITE" id="PS50994">
    <property type="entry name" value="INTEGRASE"/>
    <property type="match status" value="1"/>
</dbReference>
<name>A0ABW5A431_9BACL</name>
<gene>
    <name evidence="2" type="primary">istA</name>
    <name evidence="2" type="ORF">ACFSOY_20370</name>
</gene>
<reference evidence="3" key="1">
    <citation type="journal article" date="2019" name="Int. J. Syst. Evol. Microbiol.">
        <title>The Global Catalogue of Microorganisms (GCM) 10K type strain sequencing project: providing services to taxonomists for standard genome sequencing and annotation.</title>
        <authorList>
            <consortium name="The Broad Institute Genomics Platform"/>
            <consortium name="The Broad Institute Genome Sequencing Center for Infectious Disease"/>
            <person name="Wu L."/>
            <person name="Ma J."/>
        </authorList>
    </citation>
    <scope>NUCLEOTIDE SEQUENCE [LARGE SCALE GENOMIC DNA]</scope>
    <source>
        <strain evidence="3">CGMCC 1.13574</strain>
    </source>
</reference>
<dbReference type="PANTHER" id="PTHR35004">
    <property type="entry name" value="TRANSPOSASE RV3428C-RELATED"/>
    <property type="match status" value="1"/>
</dbReference>
<dbReference type="Proteomes" id="UP001597343">
    <property type="component" value="Unassembled WGS sequence"/>
</dbReference>
<dbReference type="InterPro" id="IPR001584">
    <property type="entry name" value="Integrase_cat-core"/>
</dbReference>
<keyword evidence="3" id="KW-1185">Reference proteome</keyword>
<comment type="caution">
    <text evidence="2">The sequence shown here is derived from an EMBL/GenBank/DDBJ whole genome shotgun (WGS) entry which is preliminary data.</text>
</comment>
<protein>
    <submittedName>
        <fullName evidence="2">IS21 family transposase</fullName>
    </submittedName>
</protein>
<dbReference type="Gene3D" id="3.30.420.10">
    <property type="entry name" value="Ribonuclease H-like superfamily/Ribonuclease H"/>
    <property type="match status" value="1"/>
</dbReference>
<evidence type="ECO:0000259" key="1">
    <source>
        <dbReference type="PROSITE" id="PS50994"/>
    </source>
</evidence>
<dbReference type="SUPFAM" id="SSF53098">
    <property type="entry name" value="Ribonuclease H-like"/>
    <property type="match status" value="1"/>
</dbReference>